<evidence type="ECO:0000256" key="5">
    <source>
        <dbReference type="ARBA" id="ARBA00022725"/>
    </source>
</evidence>
<accession>A0A410HWP8</accession>
<dbReference type="AlphaFoldDB" id="A0A410HWP8"/>
<dbReference type="GO" id="GO:0007165">
    <property type="term" value="P:signal transduction"/>
    <property type="evidence" value="ECO:0007669"/>
    <property type="project" value="UniProtKB-KW"/>
</dbReference>
<keyword evidence="3" id="KW-0716">Sensory transduction</keyword>
<dbReference type="PANTHER" id="PTHR21137:SF35">
    <property type="entry name" value="ODORANT RECEPTOR 19A-RELATED"/>
    <property type="match status" value="1"/>
</dbReference>
<keyword evidence="9" id="KW-0807">Transducer</keyword>
<evidence type="ECO:0000256" key="2">
    <source>
        <dbReference type="ARBA" id="ARBA00022475"/>
    </source>
</evidence>
<dbReference type="Pfam" id="PF02949">
    <property type="entry name" value="7tm_6"/>
    <property type="match status" value="1"/>
</dbReference>
<dbReference type="InterPro" id="IPR004117">
    <property type="entry name" value="7tm6_olfct_rcpt"/>
</dbReference>
<name>A0A410HWP8_9ORTH</name>
<keyword evidence="4 10" id="KW-0812">Transmembrane</keyword>
<comment type="subcellular location">
    <subcellularLocation>
        <location evidence="1">Cell membrane</location>
        <topology evidence="1">Multi-pass membrane protein</topology>
    </subcellularLocation>
</comment>
<evidence type="ECO:0000256" key="3">
    <source>
        <dbReference type="ARBA" id="ARBA00022606"/>
    </source>
</evidence>
<evidence type="ECO:0000256" key="1">
    <source>
        <dbReference type="ARBA" id="ARBA00004651"/>
    </source>
</evidence>
<reference evidence="11" key="1">
    <citation type="submission" date="2018-04" db="EMBL/GenBank/DDBJ databases">
        <title>Identification and expression profiles of candidate chemosensory membrane proteins in the band-winged grasshopper, Oedaleus asiaticus.</title>
        <authorList>
            <person name="Zhou Y."/>
            <person name="Pang B."/>
        </authorList>
    </citation>
    <scope>NUCLEOTIDE SEQUENCE</scope>
</reference>
<evidence type="ECO:0000256" key="8">
    <source>
        <dbReference type="ARBA" id="ARBA00023170"/>
    </source>
</evidence>
<evidence type="ECO:0000256" key="4">
    <source>
        <dbReference type="ARBA" id="ARBA00022692"/>
    </source>
</evidence>
<keyword evidence="2" id="KW-1003">Cell membrane</keyword>
<keyword evidence="5" id="KW-0552">Olfaction</keyword>
<protein>
    <submittedName>
        <fullName evidence="11">Olfactory receptor OR27</fullName>
    </submittedName>
</protein>
<dbReference type="GO" id="GO:0005886">
    <property type="term" value="C:plasma membrane"/>
    <property type="evidence" value="ECO:0007669"/>
    <property type="project" value="UniProtKB-SubCell"/>
</dbReference>
<dbReference type="PANTHER" id="PTHR21137">
    <property type="entry name" value="ODORANT RECEPTOR"/>
    <property type="match status" value="1"/>
</dbReference>
<keyword evidence="6 10" id="KW-1133">Transmembrane helix</keyword>
<evidence type="ECO:0000256" key="6">
    <source>
        <dbReference type="ARBA" id="ARBA00022989"/>
    </source>
</evidence>
<evidence type="ECO:0000313" key="11">
    <source>
        <dbReference type="EMBL" id="QAB43906.1"/>
    </source>
</evidence>
<organism evidence="11">
    <name type="scientific">Oedaleus asiaticus</name>
    <dbReference type="NCBI Taxonomy" id="244712"/>
    <lineage>
        <taxon>Eukaryota</taxon>
        <taxon>Metazoa</taxon>
        <taxon>Ecdysozoa</taxon>
        <taxon>Arthropoda</taxon>
        <taxon>Hexapoda</taxon>
        <taxon>Insecta</taxon>
        <taxon>Pterygota</taxon>
        <taxon>Neoptera</taxon>
        <taxon>Polyneoptera</taxon>
        <taxon>Orthoptera</taxon>
        <taxon>Caelifera</taxon>
        <taxon>Acrididea</taxon>
        <taxon>Acridomorpha</taxon>
        <taxon>Acridoidea</taxon>
        <taxon>Acrididae</taxon>
        <taxon>Oedipodinae</taxon>
        <taxon>Oedaleus</taxon>
    </lineage>
</organism>
<dbReference type="GO" id="GO:0005549">
    <property type="term" value="F:odorant binding"/>
    <property type="evidence" value="ECO:0007669"/>
    <property type="project" value="InterPro"/>
</dbReference>
<evidence type="ECO:0000256" key="9">
    <source>
        <dbReference type="ARBA" id="ARBA00023224"/>
    </source>
</evidence>
<evidence type="ECO:0000256" key="7">
    <source>
        <dbReference type="ARBA" id="ARBA00023136"/>
    </source>
</evidence>
<dbReference type="GO" id="GO:0004984">
    <property type="term" value="F:olfactory receptor activity"/>
    <property type="evidence" value="ECO:0007669"/>
    <property type="project" value="InterPro"/>
</dbReference>
<keyword evidence="7 10" id="KW-0472">Membrane</keyword>
<evidence type="ECO:0000256" key="10">
    <source>
        <dbReference type="SAM" id="Phobius"/>
    </source>
</evidence>
<sequence length="133" mass="14912">MNLSVFILLFVNMVDLCSCIFVGAVLLQRDGNVTKALKSLFTVPPLLYETGMYCICGQILSDQSEKLTDSAISCGWVDCNDRFKRDFMFLLISARKPLEITVGKTSKLSKQMLVQVLNGSYGLLNLLYHFQSI</sequence>
<feature type="transmembrane region" description="Helical" evidence="10">
    <location>
        <begin position="6"/>
        <end position="27"/>
    </location>
</feature>
<keyword evidence="8 11" id="KW-0675">Receptor</keyword>
<proteinExistence type="evidence at transcript level"/>
<dbReference type="EMBL" id="MH196299">
    <property type="protein sequence ID" value="QAB43906.1"/>
    <property type="molecule type" value="mRNA"/>
</dbReference>